<evidence type="ECO:0000313" key="3">
    <source>
        <dbReference type="Proteomes" id="UP000280696"/>
    </source>
</evidence>
<dbReference type="RefSeq" id="WP_120472342.1">
    <property type="nucleotide sequence ID" value="NZ_RAYQ01000048.1"/>
</dbReference>
<dbReference type="AlphaFoldDB" id="A0A3A9A5N1"/>
<gene>
    <name evidence="2" type="ORF">D7V94_21635</name>
</gene>
<feature type="coiled-coil region" evidence="1">
    <location>
        <begin position="145"/>
        <end position="194"/>
    </location>
</feature>
<dbReference type="OrthoDB" id="2038942at2"/>
<keyword evidence="1" id="KW-0175">Coiled coil</keyword>
<proteinExistence type="predicted"/>
<dbReference type="EMBL" id="RAYQ01000048">
    <property type="protein sequence ID" value="RKI87040.1"/>
    <property type="molecule type" value="Genomic_DNA"/>
</dbReference>
<sequence>MAISRVGQNFYRNNVETKGNTKNVNNTEKFVLEKTGSTRELSEAEEMELFKKEFYAELDRIPRDRTIANVAVNISEEAFKNMKADPKYREQMLSVIRRDMTGSVAPAPDCSLVITVGATAKDYRADGWSVNNDSEFYARSQDSFYKKTSGQKDRQKELLEEYLEKRAQAKRQQQEMLDEKVAKAEQERSRLAKAWAGERQMAAASNAYDANVMTETAAGGDTLLG</sequence>
<name>A0A3A9A5N1_9FIRM</name>
<reference evidence="2 3" key="1">
    <citation type="submission" date="2018-09" db="EMBL/GenBank/DDBJ databases">
        <title>Murine metabolic-syndrome-specific gut microbial biobank.</title>
        <authorList>
            <person name="Liu C."/>
        </authorList>
    </citation>
    <scope>NUCLEOTIDE SEQUENCE [LARGE SCALE GENOMIC DNA]</scope>
    <source>
        <strain evidence="2 3">0.1xD8-82</strain>
    </source>
</reference>
<keyword evidence="3" id="KW-1185">Reference proteome</keyword>
<comment type="caution">
    <text evidence="2">The sequence shown here is derived from an EMBL/GenBank/DDBJ whole genome shotgun (WGS) entry which is preliminary data.</text>
</comment>
<dbReference type="Proteomes" id="UP000280696">
    <property type="component" value="Unassembled WGS sequence"/>
</dbReference>
<accession>A0A3A9A5N1</accession>
<evidence type="ECO:0000313" key="2">
    <source>
        <dbReference type="EMBL" id="RKI87040.1"/>
    </source>
</evidence>
<organism evidence="2 3">
    <name type="scientific">Parablautia intestinalis</name>
    <dbReference type="NCBI Taxonomy" id="2320100"/>
    <lineage>
        <taxon>Bacteria</taxon>
        <taxon>Bacillati</taxon>
        <taxon>Bacillota</taxon>
        <taxon>Clostridia</taxon>
        <taxon>Lachnospirales</taxon>
        <taxon>Lachnospiraceae</taxon>
        <taxon>Parablautia</taxon>
    </lineage>
</organism>
<evidence type="ECO:0000256" key="1">
    <source>
        <dbReference type="SAM" id="Coils"/>
    </source>
</evidence>
<protein>
    <submittedName>
        <fullName evidence="2">Uncharacterized protein</fullName>
    </submittedName>
</protein>